<dbReference type="EMBL" id="JASSZA010000004">
    <property type="protein sequence ID" value="KAK2114122.1"/>
    <property type="molecule type" value="Genomic_DNA"/>
</dbReference>
<evidence type="ECO:0000313" key="2">
    <source>
        <dbReference type="EMBL" id="KAK2114122.1"/>
    </source>
</evidence>
<comment type="caution">
    <text evidence="2">The sequence shown here is derived from an EMBL/GenBank/DDBJ whole genome shotgun (WGS) entry which is preliminary data.</text>
</comment>
<accession>A0ABQ9VXL9</accession>
<feature type="region of interest" description="Disordered" evidence="1">
    <location>
        <begin position="1"/>
        <end position="22"/>
    </location>
</feature>
<reference evidence="2 3" key="1">
    <citation type="submission" date="2023-05" db="EMBL/GenBank/DDBJ databases">
        <title>B98-5 Cell Line De Novo Hybrid Assembly: An Optical Mapping Approach.</title>
        <authorList>
            <person name="Kananen K."/>
            <person name="Auerbach J.A."/>
            <person name="Kautto E."/>
            <person name="Blachly J.S."/>
        </authorList>
    </citation>
    <scope>NUCLEOTIDE SEQUENCE [LARGE SCALE GENOMIC DNA]</scope>
    <source>
        <strain evidence="2">B95-8</strain>
        <tissue evidence="2">Cell line</tissue>
    </source>
</reference>
<protein>
    <submittedName>
        <fullName evidence="2">Uncharacterized protein</fullName>
    </submittedName>
</protein>
<evidence type="ECO:0000256" key="1">
    <source>
        <dbReference type="SAM" id="MobiDB-lite"/>
    </source>
</evidence>
<feature type="region of interest" description="Disordered" evidence="1">
    <location>
        <begin position="37"/>
        <end position="62"/>
    </location>
</feature>
<sequence>MDTDGSVQHPVPMPAASAESLSSPNFTTLAAVKVAMQEESPGQADDLSNSLGQMSLSCQDSTEATDSSAALFQPPLISQHRGLASWVSPSPPLTIPPLAMYHLLSKCGYPGATCSPLNGSMFVTNPPGQYPNPNQPY</sequence>
<feature type="compositionally biased region" description="Polar residues" evidence="1">
    <location>
        <begin position="46"/>
        <end position="62"/>
    </location>
</feature>
<gene>
    <name evidence="2" type="ORF">P7K49_008388</name>
</gene>
<keyword evidence="3" id="KW-1185">Reference proteome</keyword>
<name>A0ABQ9VXL9_SAGOE</name>
<organism evidence="2 3">
    <name type="scientific">Saguinus oedipus</name>
    <name type="common">Cotton-top tamarin</name>
    <name type="synonym">Oedipomidas oedipus</name>
    <dbReference type="NCBI Taxonomy" id="9490"/>
    <lineage>
        <taxon>Eukaryota</taxon>
        <taxon>Metazoa</taxon>
        <taxon>Chordata</taxon>
        <taxon>Craniata</taxon>
        <taxon>Vertebrata</taxon>
        <taxon>Euteleostomi</taxon>
        <taxon>Mammalia</taxon>
        <taxon>Eutheria</taxon>
        <taxon>Euarchontoglires</taxon>
        <taxon>Primates</taxon>
        <taxon>Haplorrhini</taxon>
        <taxon>Platyrrhini</taxon>
        <taxon>Cebidae</taxon>
        <taxon>Callitrichinae</taxon>
        <taxon>Saguinus</taxon>
    </lineage>
</organism>
<proteinExistence type="predicted"/>
<dbReference type="Proteomes" id="UP001266305">
    <property type="component" value="Unassembled WGS sequence"/>
</dbReference>
<evidence type="ECO:0000313" key="3">
    <source>
        <dbReference type="Proteomes" id="UP001266305"/>
    </source>
</evidence>